<dbReference type="SMART" id="SM00504">
    <property type="entry name" value="Ubox"/>
    <property type="match status" value="1"/>
</dbReference>
<sequence>MSFVCSISGAPPLHPVASPAGNVFEKKLLVSLLQMNGGVCPLTNAPLSESDLLPLNASATAPSAPSSASGAGFPALLGTLQSEWDSLMLETYQLRLSLEETRAELSQALYQNDAAVRVIARLTMERDQARAELAAGGAAPKAAAADDAMDTGDSSTGIPAAAVEEMVKTWSELSGSRKKKIAPTDAHCPAASLGNFKEASKKSLHKASGKTGVSALALSPSGALVATGGNDKQVVVFDPEAGKVLATNAAGSKPVSSVSWSGEAAIISGGAGGEVNVFAGADFSPAASATLSSAVVDVSAQPTGSYFFAATAGGEVAFCDMEATTISTFADDAGYLCAALHPDGLIYAACSKDAVKIWDVKTSTLAASIPATSAATCVSFSENGYHFASGDADGSVTVWDLRKQKAIATVAAGGAVAQVAFDGCGKYLGYAGAGGAGAVVVKEWGTEVMKLDAKKKGYSGFAWGKDARSVVAASERVVAVYSE</sequence>
<comment type="catalytic activity">
    <reaction evidence="9">
        <text>S-ubiquitinyl-[E2 ubiquitin-conjugating enzyme]-L-cysteine + [acceptor protein]-L-lysine = [E2 ubiquitin-conjugating enzyme]-L-cysteine + N(6)-ubiquitinyl-[acceptor protein]-L-lysine.</text>
        <dbReference type="EC" id="2.3.2.27"/>
    </reaction>
</comment>
<dbReference type="Pfam" id="PF00400">
    <property type="entry name" value="WD40"/>
    <property type="match status" value="2"/>
</dbReference>
<dbReference type="PANTHER" id="PTHR43995:SF1">
    <property type="entry name" value="PRE-MRNA-PROCESSING FACTOR 19"/>
    <property type="match status" value="1"/>
</dbReference>
<keyword evidence="2 8" id="KW-0853">WD repeat</keyword>
<protein>
    <recommendedName>
        <fullName evidence="9">Pre-mRNA-processing factor 19</fullName>
        <ecNumber evidence="9">2.3.2.27</ecNumber>
    </recommendedName>
</protein>
<dbReference type="SMART" id="SM00320">
    <property type="entry name" value="WD40"/>
    <property type="match status" value="5"/>
</dbReference>
<dbReference type="EMBL" id="BRYB01005043">
    <property type="protein sequence ID" value="GMI19683.1"/>
    <property type="molecule type" value="Genomic_DNA"/>
</dbReference>
<evidence type="ECO:0000256" key="4">
    <source>
        <dbReference type="ARBA" id="ARBA00022728"/>
    </source>
</evidence>
<dbReference type="Gene3D" id="2.130.10.10">
    <property type="entry name" value="YVTN repeat-like/Quinoprotein amine dehydrogenase"/>
    <property type="match status" value="1"/>
</dbReference>
<dbReference type="SUPFAM" id="SSF50978">
    <property type="entry name" value="WD40 repeat-like"/>
    <property type="match status" value="1"/>
</dbReference>
<keyword evidence="3 9" id="KW-0507">mRNA processing</keyword>
<evidence type="ECO:0000256" key="8">
    <source>
        <dbReference type="PROSITE-ProRule" id="PRU00221"/>
    </source>
</evidence>
<feature type="repeat" description="WD" evidence="8">
    <location>
        <begin position="372"/>
        <end position="409"/>
    </location>
</feature>
<organism evidence="11 12">
    <name type="scientific">Tetraparma gracilis</name>
    <dbReference type="NCBI Taxonomy" id="2962635"/>
    <lineage>
        <taxon>Eukaryota</taxon>
        <taxon>Sar</taxon>
        <taxon>Stramenopiles</taxon>
        <taxon>Ochrophyta</taxon>
        <taxon>Bolidophyceae</taxon>
        <taxon>Parmales</taxon>
        <taxon>Triparmaceae</taxon>
        <taxon>Tetraparma</taxon>
    </lineage>
</organism>
<dbReference type="InterPro" id="IPR001680">
    <property type="entry name" value="WD40_rpt"/>
</dbReference>
<evidence type="ECO:0000256" key="6">
    <source>
        <dbReference type="ARBA" id="ARBA00023187"/>
    </source>
</evidence>
<comment type="similarity">
    <text evidence="1 9">Belongs to the WD repeat PRP19 family.</text>
</comment>
<evidence type="ECO:0000256" key="9">
    <source>
        <dbReference type="RuleBase" id="RU367101"/>
    </source>
</evidence>
<keyword evidence="6 9" id="KW-0508">mRNA splicing</keyword>
<feature type="domain" description="U-box" evidence="10">
    <location>
        <begin position="1"/>
        <end position="72"/>
    </location>
</feature>
<comment type="pathway">
    <text evidence="9">Protein modification; protein ubiquitination.</text>
</comment>
<keyword evidence="9" id="KW-0808">Transferase</keyword>
<dbReference type="PROSITE" id="PS50294">
    <property type="entry name" value="WD_REPEATS_REGION"/>
    <property type="match status" value="1"/>
</dbReference>
<evidence type="ECO:0000259" key="10">
    <source>
        <dbReference type="PROSITE" id="PS51698"/>
    </source>
</evidence>
<dbReference type="InterPro" id="IPR013915">
    <property type="entry name" value="Prp19_cc"/>
</dbReference>
<dbReference type="InterPro" id="IPR015943">
    <property type="entry name" value="WD40/YVTN_repeat-like_dom_sf"/>
</dbReference>
<evidence type="ECO:0000313" key="12">
    <source>
        <dbReference type="Proteomes" id="UP001165060"/>
    </source>
</evidence>
<comment type="function">
    <text evidence="9">Ubiquitin-protein ligase which is mainly involved pre-mRNA splicing and DNA repair. Required for pre-mRNA splicing as component of the spliceosome.</text>
</comment>
<dbReference type="InterPro" id="IPR013083">
    <property type="entry name" value="Znf_RING/FYVE/PHD"/>
</dbReference>
<dbReference type="Pfam" id="PF08606">
    <property type="entry name" value="Prp19"/>
    <property type="match status" value="1"/>
</dbReference>
<keyword evidence="9" id="KW-0833">Ubl conjugation pathway</keyword>
<gene>
    <name evidence="11" type="ORF">TeGR_g9519</name>
</gene>
<dbReference type="PROSITE" id="PS51698">
    <property type="entry name" value="U_BOX"/>
    <property type="match status" value="1"/>
</dbReference>
<evidence type="ECO:0000256" key="7">
    <source>
        <dbReference type="ARBA" id="ARBA00023204"/>
    </source>
</evidence>
<dbReference type="InterPro" id="IPR036322">
    <property type="entry name" value="WD40_repeat_dom_sf"/>
</dbReference>
<keyword evidence="9" id="KW-0539">Nucleus</keyword>
<dbReference type="InterPro" id="IPR038959">
    <property type="entry name" value="Prp19"/>
</dbReference>
<dbReference type="InterPro" id="IPR003613">
    <property type="entry name" value="Ubox_domain"/>
</dbReference>
<dbReference type="PANTHER" id="PTHR43995">
    <property type="entry name" value="PRE-MRNA-PROCESSING FACTOR 19"/>
    <property type="match status" value="1"/>
</dbReference>
<evidence type="ECO:0000256" key="2">
    <source>
        <dbReference type="ARBA" id="ARBA00022574"/>
    </source>
</evidence>
<keyword evidence="5 9" id="KW-0227">DNA damage</keyword>
<comment type="caution">
    <text evidence="11">The sequence shown here is derived from an EMBL/GenBank/DDBJ whole genome shotgun (WGS) entry which is preliminary data.</text>
</comment>
<reference evidence="11 12" key="1">
    <citation type="journal article" date="2023" name="Commun. Biol.">
        <title>Genome analysis of Parmales, the sister group of diatoms, reveals the evolutionary specialization of diatoms from phago-mixotrophs to photoautotrophs.</title>
        <authorList>
            <person name="Ban H."/>
            <person name="Sato S."/>
            <person name="Yoshikawa S."/>
            <person name="Yamada K."/>
            <person name="Nakamura Y."/>
            <person name="Ichinomiya M."/>
            <person name="Sato N."/>
            <person name="Blanc-Mathieu R."/>
            <person name="Endo H."/>
            <person name="Kuwata A."/>
            <person name="Ogata H."/>
        </authorList>
    </citation>
    <scope>NUCLEOTIDE SEQUENCE [LARGE SCALE GENOMIC DNA]</scope>
</reference>
<proteinExistence type="inferred from homology"/>
<evidence type="ECO:0000313" key="11">
    <source>
        <dbReference type="EMBL" id="GMI19683.1"/>
    </source>
</evidence>
<keyword evidence="7 9" id="KW-0234">DNA repair</keyword>
<evidence type="ECO:0000256" key="5">
    <source>
        <dbReference type="ARBA" id="ARBA00022763"/>
    </source>
</evidence>
<accession>A0ABQ6M5C8</accession>
<dbReference type="Gene3D" id="3.30.40.10">
    <property type="entry name" value="Zinc/RING finger domain, C3HC4 (zinc finger)"/>
    <property type="match status" value="1"/>
</dbReference>
<comment type="subunit">
    <text evidence="9">Homotetramer.</text>
</comment>
<evidence type="ECO:0000256" key="3">
    <source>
        <dbReference type="ARBA" id="ARBA00022664"/>
    </source>
</evidence>
<feature type="repeat" description="WD" evidence="8">
    <location>
        <begin position="213"/>
        <end position="247"/>
    </location>
</feature>
<comment type="subcellular location">
    <subcellularLocation>
        <location evidence="9">Nucleus</location>
    </subcellularLocation>
</comment>
<keyword evidence="4 9" id="KW-0747">Spliceosome</keyword>
<dbReference type="SUPFAM" id="SSF57850">
    <property type="entry name" value="RING/U-box"/>
    <property type="match status" value="1"/>
</dbReference>
<evidence type="ECO:0000256" key="1">
    <source>
        <dbReference type="ARBA" id="ARBA00006388"/>
    </source>
</evidence>
<dbReference type="Proteomes" id="UP001165060">
    <property type="component" value="Unassembled WGS sequence"/>
</dbReference>
<dbReference type="EC" id="2.3.2.27" evidence="9"/>
<keyword evidence="12" id="KW-1185">Reference proteome</keyword>
<name>A0ABQ6M5C8_9STRA</name>
<dbReference type="PROSITE" id="PS50082">
    <property type="entry name" value="WD_REPEATS_2"/>
    <property type="match status" value="2"/>
</dbReference>